<dbReference type="Pfam" id="PF00389">
    <property type="entry name" value="2-Hacid_dh"/>
    <property type="match status" value="1"/>
</dbReference>
<comment type="similarity">
    <text evidence="1 4">Belongs to the D-isomer specific 2-hydroxyacid dehydrogenase family.</text>
</comment>
<reference evidence="7 8" key="1">
    <citation type="journal article" date="2015" name="Genome Announc.">
        <title>Draft Genome Sequences of Marine Isolates of Thalassomonas viridans and Thalassomonas actiniarum.</title>
        <authorList>
            <person name="Olonade I."/>
            <person name="van Zyl L.J."/>
            <person name="Trindade M."/>
        </authorList>
    </citation>
    <scope>NUCLEOTIDE SEQUENCE [LARGE SCALE GENOMIC DNA]</scope>
    <source>
        <strain evidence="7 8">A5K-106</strain>
    </source>
</reference>
<evidence type="ECO:0000256" key="3">
    <source>
        <dbReference type="ARBA" id="ARBA00023027"/>
    </source>
</evidence>
<gene>
    <name evidence="7" type="ORF">SG35_014405</name>
</gene>
<evidence type="ECO:0000313" key="7">
    <source>
        <dbReference type="EMBL" id="WDD96576.1"/>
    </source>
</evidence>
<accession>A0AAF0BWB1</accession>
<dbReference type="PROSITE" id="PS00670">
    <property type="entry name" value="D_2_HYDROXYACID_DH_2"/>
    <property type="match status" value="1"/>
</dbReference>
<evidence type="ECO:0000259" key="6">
    <source>
        <dbReference type="Pfam" id="PF02826"/>
    </source>
</evidence>
<dbReference type="Gene3D" id="3.40.50.720">
    <property type="entry name" value="NAD(P)-binding Rossmann-like Domain"/>
    <property type="match status" value="2"/>
</dbReference>
<sequence>MKIAVFSSKAYDQQYFGNDCDSGFTMTFFETRLNAHTAVTAQGFEVVCCFVNDDLSEATIKVLKEVGVKLIALRCAGFNNLDLQAAQQAGITVCRVPAYSPHSVAEHALALLLSLNRNIHRAFNRVRENDYSLNGLLGFDLYKKKVAVIGTGKIGSTFARIMTGLGCEVIACDPVQDSELIKLGVSYVTLEHLWHQADIISLHCPLQQDTFHLVNEQAISQMKPGVALINTGRGALIDTKAVISGLKSGHIGYLGLDVYEEEADLFFEDKSNTLLQDDVFARLLTFPNVLITGHQGFFTKEALTAIAQTTMANIRAFAAGDFAAMQLVGK</sequence>
<dbReference type="InterPro" id="IPR029753">
    <property type="entry name" value="D-isomer_DH_CS"/>
</dbReference>
<dbReference type="Pfam" id="PF02826">
    <property type="entry name" value="2-Hacid_dh_C"/>
    <property type="match status" value="1"/>
</dbReference>
<dbReference type="EMBL" id="CP059735">
    <property type="protein sequence ID" value="WDD96576.1"/>
    <property type="molecule type" value="Genomic_DNA"/>
</dbReference>
<keyword evidence="3" id="KW-0520">NAD</keyword>
<feature type="domain" description="D-isomer specific 2-hydroxyacid dehydrogenase catalytic" evidence="5">
    <location>
        <begin position="3"/>
        <end position="321"/>
    </location>
</feature>
<dbReference type="Proteomes" id="UP000032568">
    <property type="component" value="Chromosome"/>
</dbReference>
<feature type="domain" description="D-isomer specific 2-hydroxyacid dehydrogenase NAD-binding" evidence="6">
    <location>
        <begin position="109"/>
        <end position="296"/>
    </location>
</feature>
<dbReference type="PANTHER" id="PTHR43026:SF1">
    <property type="entry name" value="2-HYDROXYACID DEHYDROGENASE HOMOLOG 1-RELATED"/>
    <property type="match status" value="1"/>
</dbReference>
<dbReference type="RefSeq" id="WP_044834525.1">
    <property type="nucleotide sequence ID" value="NZ_CP059735.1"/>
</dbReference>
<evidence type="ECO:0000313" key="8">
    <source>
        <dbReference type="Proteomes" id="UP000032568"/>
    </source>
</evidence>
<protein>
    <submittedName>
        <fullName evidence="7">2-hydroxyacid dehydrogenase</fullName>
    </submittedName>
</protein>
<keyword evidence="2 4" id="KW-0560">Oxidoreductase</keyword>
<dbReference type="PANTHER" id="PTHR43026">
    <property type="entry name" value="2-HYDROXYACID DEHYDROGENASE HOMOLOG 1-RELATED"/>
    <property type="match status" value="1"/>
</dbReference>
<keyword evidence="8" id="KW-1185">Reference proteome</keyword>
<evidence type="ECO:0000256" key="4">
    <source>
        <dbReference type="RuleBase" id="RU003719"/>
    </source>
</evidence>
<evidence type="ECO:0000256" key="2">
    <source>
        <dbReference type="ARBA" id="ARBA00023002"/>
    </source>
</evidence>
<dbReference type="InterPro" id="IPR058205">
    <property type="entry name" value="D-LDH-like"/>
</dbReference>
<name>A0AAF0BWB1_9GAMM</name>
<dbReference type="KEGG" id="tact:SG35_014405"/>
<dbReference type="InterPro" id="IPR036291">
    <property type="entry name" value="NAD(P)-bd_dom_sf"/>
</dbReference>
<dbReference type="SUPFAM" id="SSF51735">
    <property type="entry name" value="NAD(P)-binding Rossmann-fold domains"/>
    <property type="match status" value="1"/>
</dbReference>
<evidence type="ECO:0000256" key="1">
    <source>
        <dbReference type="ARBA" id="ARBA00005854"/>
    </source>
</evidence>
<dbReference type="AlphaFoldDB" id="A0AAF0BWB1"/>
<dbReference type="PROSITE" id="PS00065">
    <property type="entry name" value="D_2_HYDROXYACID_DH_1"/>
    <property type="match status" value="1"/>
</dbReference>
<evidence type="ECO:0000259" key="5">
    <source>
        <dbReference type="Pfam" id="PF00389"/>
    </source>
</evidence>
<proteinExistence type="inferred from homology"/>
<dbReference type="CDD" id="cd12183">
    <property type="entry name" value="LDH_like_2"/>
    <property type="match status" value="1"/>
</dbReference>
<reference evidence="7 8" key="2">
    <citation type="journal article" date="2022" name="Mar. Drugs">
        <title>Bioassay-Guided Fractionation Leads to the Detection of Cholic Acid Generated by the Rare Thalassomonas sp.</title>
        <authorList>
            <person name="Pheiffer F."/>
            <person name="Schneider Y.K."/>
            <person name="Hansen E.H."/>
            <person name="Andersen J.H."/>
            <person name="Isaksson J."/>
            <person name="Busche T."/>
            <person name="R C."/>
            <person name="Kalinowski J."/>
            <person name="Zyl L.V."/>
            <person name="Trindade M."/>
        </authorList>
    </citation>
    <scope>NUCLEOTIDE SEQUENCE [LARGE SCALE GENOMIC DNA]</scope>
    <source>
        <strain evidence="7 8">A5K-106</strain>
    </source>
</reference>
<dbReference type="InterPro" id="IPR029752">
    <property type="entry name" value="D-isomer_DH_CS1"/>
</dbReference>
<dbReference type="InterPro" id="IPR006139">
    <property type="entry name" value="D-isomer_2_OHA_DH_cat_dom"/>
</dbReference>
<organism evidence="7 8">
    <name type="scientific">Thalassomonas actiniarum</name>
    <dbReference type="NCBI Taxonomy" id="485447"/>
    <lineage>
        <taxon>Bacteria</taxon>
        <taxon>Pseudomonadati</taxon>
        <taxon>Pseudomonadota</taxon>
        <taxon>Gammaproteobacteria</taxon>
        <taxon>Alteromonadales</taxon>
        <taxon>Colwelliaceae</taxon>
        <taxon>Thalassomonas</taxon>
    </lineage>
</organism>
<dbReference type="SUPFAM" id="SSF52283">
    <property type="entry name" value="Formate/glycerate dehydrogenase catalytic domain-like"/>
    <property type="match status" value="1"/>
</dbReference>
<dbReference type="GO" id="GO:0051287">
    <property type="term" value="F:NAD binding"/>
    <property type="evidence" value="ECO:0007669"/>
    <property type="project" value="InterPro"/>
</dbReference>
<dbReference type="InterPro" id="IPR006140">
    <property type="entry name" value="D-isomer_DH_NAD-bd"/>
</dbReference>
<dbReference type="GO" id="GO:0008720">
    <property type="term" value="F:D-lactate dehydrogenase (NAD+) activity"/>
    <property type="evidence" value="ECO:0007669"/>
    <property type="project" value="TreeGrafter"/>
</dbReference>